<evidence type="ECO:0000256" key="2">
    <source>
        <dbReference type="ARBA" id="ARBA00004870"/>
    </source>
</evidence>
<comment type="pathway">
    <text evidence="2 13">Glycolipid biosynthesis; lipid IV(A) biosynthesis; lipid IV(A) from (3R)-3-hydroxytetradecanoyl-[acyl-carrier-protein] and UDP-N-acetyl-alpha-D-glucosamine: step 6/6.</text>
</comment>
<dbReference type="InterPro" id="IPR003758">
    <property type="entry name" value="LpxK"/>
</dbReference>
<organism evidence="14 15">
    <name type="scientific">Geothrix oryzae</name>
    <dbReference type="NCBI Taxonomy" id="2927975"/>
    <lineage>
        <taxon>Bacteria</taxon>
        <taxon>Pseudomonadati</taxon>
        <taxon>Acidobacteriota</taxon>
        <taxon>Holophagae</taxon>
        <taxon>Holophagales</taxon>
        <taxon>Holophagaceae</taxon>
        <taxon>Geothrix</taxon>
    </lineage>
</organism>
<keyword evidence="15" id="KW-1185">Reference proteome</keyword>
<keyword evidence="6 13" id="KW-0441">Lipid A biosynthesis</keyword>
<dbReference type="PANTHER" id="PTHR42724">
    <property type="entry name" value="TETRAACYLDISACCHARIDE 4'-KINASE"/>
    <property type="match status" value="1"/>
</dbReference>
<keyword evidence="10 13" id="KW-0067">ATP-binding</keyword>
<keyword evidence="8 13" id="KW-0547">Nucleotide-binding</keyword>
<evidence type="ECO:0000256" key="6">
    <source>
        <dbReference type="ARBA" id="ARBA00022556"/>
    </source>
</evidence>
<evidence type="ECO:0000256" key="8">
    <source>
        <dbReference type="ARBA" id="ARBA00022741"/>
    </source>
</evidence>
<dbReference type="EMBL" id="AP027079">
    <property type="protein sequence ID" value="BDU68969.1"/>
    <property type="molecule type" value="Genomic_DNA"/>
</dbReference>
<keyword evidence="5 13" id="KW-0444">Lipid biosynthesis</keyword>
<dbReference type="Proteomes" id="UP001242010">
    <property type="component" value="Chromosome"/>
</dbReference>
<dbReference type="PANTHER" id="PTHR42724:SF1">
    <property type="entry name" value="TETRAACYLDISACCHARIDE 4'-KINASE, MITOCHONDRIAL-RELATED"/>
    <property type="match status" value="1"/>
</dbReference>
<comment type="function">
    <text evidence="1 13">Transfers the gamma-phosphate of ATP to the 4'-position of a tetraacyldisaccharide 1-phosphate intermediate (termed DS-1-P) to form tetraacyldisaccharide 1,4'-bis-phosphate (lipid IVA).</text>
</comment>
<evidence type="ECO:0000313" key="15">
    <source>
        <dbReference type="Proteomes" id="UP001242010"/>
    </source>
</evidence>
<accession>A0ABN6UVX9</accession>
<reference evidence="15" key="1">
    <citation type="journal article" date="2023" name="Int. J. Syst. Evol. Microbiol.">
        <title>Mesoterricola silvestris gen. nov., sp. nov., Mesoterricola sediminis sp. nov., Geothrix oryzae sp. nov., Geothrix edaphica sp. nov., Geothrix rubra sp. nov., and Geothrix limicola sp. nov., six novel members of Acidobacteriota isolated from soils.</title>
        <authorList>
            <person name="Itoh H."/>
            <person name="Sugisawa Y."/>
            <person name="Mise K."/>
            <person name="Xu Z."/>
            <person name="Kuniyasu M."/>
            <person name="Ushijima N."/>
            <person name="Kawano K."/>
            <person name="Kobayashi E."/>
            <person name="Shiratori Y."/>
            <person name="Masuda Y."/>
            <person name="Senoo K."/>
        </authorList>
    </citation>
    <scope>NUCLEOTIDE SEQUENCE [LARGE SCALE GENOMIC DNA]</scope>
    <source>
        <strain evidence="15">Red222</strain>
    </source>
</reference>
<comment type="catalytic activity">
    <reaction evidence="13">
        <text>a lipid A disaccharide + ATP = a lipid IVA + ADP + H(+)</text>
        <dbReference type="Rhea" id="RHEA:67840"/>
        <dbReference type="ChEBI" id="CHEBI:15378"/>
        <dbReference type="ChEBI" id="CHEBI:30616"/>
        <dbReference type="ChEBI" id="CHEBI:176343"/>
        <dbReference type="ChEBI" id="CHEBI:176425"/>
        <dbReference type="ChEBI" id="CHEBI:456216"/>
        <dbReference type="EC" id="2.7.1.130"/>
    </reaction>
</comment>
<dbReference type="InterPro" id="IPR027417">
    <property type="entry name" value="P-loop_NTPase"/>
</dbReference>
<dbReference type="NCBIfam" id="TIGR00682">
    <property type="entry name" value="lpxK"/>
    <property type="match status" value="1"/>
</dbReference>
<name>A0ABN6UVX9_9BACT</name>
<evidence type="ECO:0000256" key="4">
    <source>
        <dbReference type="ARBA" id="ARBA00016436"/>
    </source>
</evidence>
<dbReference type="EC" id="2.7.1.130" evidence="3 13"/>
<proteinExistence type="inferred from homology"/>
<keyword evidence="7 13" id="KW-0808">Transferase</keyword>
<protein>
    <recommendedName>
        <fullName evidence="4 13">Tetraacyldisaccharide 4'-kinase</fullName>
        <ecNumber evidence="3 13">2.7.1.130</ecNumber>
    </recommendedName>
    <alternativeName>
        <fullName evidence="12 13">Lipid A 4'-kinase</fullName>
    </alternativeName>
</protein>
<evidence type="ECO:0000256" key="13">
    <source>
        <dbReference type="HAMAP-Rule" id="MF_00409"/>
    </source>
</evidence>
<gene>
    <name evidence="13 14" type="primary">lpxK</name>
    <name evidence="14" type="ORF">GETHOR_10700</name>
</gene>
<evidence type="ECO:0000256" key="7">
    <source>
        <dbReference type="ARBA" id="ARBA00022679"/>
    </source>
</evidence>
<evidence type="ECO:0000256" key="5">
    <source>
        <dbReference type="ARBA" id="ARBA00022516"/>
    </source>
</evidence>
<evidence type="ECO:0000256" key="3">
    <source>
        <dbReference type="ARBA" id="ARBA00012071"/>
    </source>
</evidence>
<evidence type="ECO:0000256" key="10">
    <source>
        <dbReference type="ARBA" id="ARBA00022840"/>
    </source>
</evidence>
<evidence type="ECO:0000256" key="12">
    <source>
        <dbReference type="ARBA" id="ARBA00029757"/>
    </source>
</evidence>
<keyword evidence="9 13" id="KW-0418">Kinase</keyword>
<dbReference type="HAMAP" id="MF_00409">
    <property type="entry name" value="LpxK"/>
    <property type="match status" value="1"/>
</dbReference>
<evidence type="ECO:0000256" key="9">
    <source>
        <dbReference type="ARBA" id="ARBA00022777"/>
    </source>
</evidence>
<dbReference type="Pfam" id="PF02606">
    <property type="entry name" value="LpxK"/>
    <property type="match status" value="1"/>
</dbReference>
<dbReference type="SUPFAM" id="SSF52540">
    <property type="entry name" value="P-loop containing nucleoside triphosphate hydrolases"/>
    <property type="match status" value="1"/>
</dbReference>
<dbReference type="RefSeq" id="WP_286355602.1">
    <property type="nucleotide sequence ID" value="NZ_AP027079.1"/>
</dbReference>
<evidence type="ECO:0000256" key="1">
    <source>
        <dbReference type="ARBA" id="ARBA00002274"/>
    </source>
</evidence>
<evidence type="ECO:0000313" key="14">
    <source>
        <dbReference type="EMBL" id="BDU68969.1"/>
    </source>
</evidence>
<keyword evidence="11 13" id="KW-0443">Lipid metabolism</keyword>
<comment type="similarity">
    <text evidence="13">Belongs to the LpxK family.</text>
</comment>
<evidence type="ECO:0000256" key="11">
    <source>
        <dbReference type="ARBA" id="ARBA00023098"/>
    </source>
</evidence>
<feature type="binding site" evidence="13">
    <location>
        <begin position="47"/>
        <end position="54"/>
    </location>
    <ligand>
        <name>ATP</name>
        <dbReference type="ChEBI" id="CHEBI:30616"/>
    </ligand>
</feature>
<sequence length="348" mass="37681">MSILRHLAAPLAPLYGRVVRARNRSFDAHPERVGRAGVPVVSVGNLSAGGTGKTPLTLFLAEGLEAAGWANAVLSRGYGGRRDIDPMSVEADSDPRQTGDEPLLMARRLDPGRVVVGRKRHAAALRALAQRPGLRCLLLDDGFQHRALHRDLDLLVLDGVRLWGDGRMLPLGDLREPMDSARRAHALVVTRAGRVKDRAAVEAWWSRYGGGPIFWVDFTLGALRAWGTETRSPLPGPAPVAGPAYAWCGLGHPEAFYADLLVAGVVWVGSRSFPDHRGPSPADLVRLQNEARTEGAAWLVCTEKDAVKLGQAHARALGMPLFIAEQRVVGGEDLLAWVHARLEALQPR</sequence>